<dbReference type="WBParaSite" id="JU765_v2.g4899.t1">
    <property type="protein sequence ID" value="JU765_v2.g4899.t1"/>
    <property type="gene ID" value="JU765_v2.g4899"/>
</dbReference>
<sequence>MENTTLKRVNNVTEVMWRAALQLSVEAIDCPLFNVGEMSQFIRKKFEKMFEGRWACLVARSSSFSVDHFEAEIVIQYKKGDINYIIGLFKCW</sequence>
<protein>
    <submittedName>
        <fullName evidence="2">Dynein light chain</fullName>
    </submittedName>
</protein>
<organism evidence="1 2">
    <name type="scientific">Panagrolaimus sp. JU765</name>
    <dbReference type="NCBI Taxonomy" id="591449"/>
    <lineage>
        <taxon>Eukaryota</taxon>
        <taxon>Metazoa</taxon>
        <taxon>Ecdysozoa</taxon>
        <taxon>Nematoda</taxon>
        <taxon>Chromadorea</taxon>
        <taxon>Rhabditida</taxon>
        <taxon>Tylenchina</taxon>
        <taxon>Panagrolaimomorpha</taxon>
        <taxon>Panagrolaimoidea</taxon>
        <taxon>Panagrolaimidae</taxon>
        <taxon>Panagrolaimus</taxon>
    </lineage>
</organism>
<proteinExistence type="predicted"/>
<dbReference type="Proteomes" id="UP000887576">
    <property type="component" value="Unplaced"/>
</dbReference>
<evidence type="ECO:0000313" key="1">
    <source>
        <dbReference type="Proteomes" id="UP000887576"/>
    </source>
</evidence>
<name>A0AC34R9X9_9BILA</name>
<reference evidence="2" key="1">
    <citation type="submission" date="2022-11" db="UniProtKB">
        <authorList>
            <consortium name="WormBaseParasite"/>
        </authorList>
    </citation>
    <scope>IDENTIFICATION</scope>
</reference>
<accession>A0AC34R9X9</accession>
<evidence type="ECO:0000313" key="2">
    <source>
        <dbReference type="WBParaSite" id="JU765_v2.g4899.t1"/>
    </source>
</evidence>